<dbReference type="Pfam" id="PF13277">
    <property type="entry name" value="YmdB"/>
    <property type="match status" value="1"/>
</dbReference>
<evidence type="ECO:0000313" key="8">
    <source>
        <dbReference type="Proteomes" id="UP000059074"/>
    </source>
</evidence>
<organism evidence="7 8">
    <name type="scientific">Hyphomicrobium sulfonivorans</name>
    <dbReference type="NCBI Taxonomy" id="121290"/>
    <lineage>
        <taxon>Bacteria</taxon>
        <taxon>Pseudomonadati</taxon>
        <taxon>Pseudomonadota</taxon>
        <taxon>Alphaproteobacteria</taxon>
        <taxon>Hyphomicrobiales</taxon>
        <taxon>Hyphomicrobiaceae</taxon>
        <taxon>Hyphomicrobium</taxon>
    </lineage>
</organism>
<evidence type="ECO:0000256" key="5">
    <source>
        <dbReference type="PIRSR" id="PIRSR004789-50"/>
    </source>
</evidence>
<dbReference type="GO" id="GO:0046872">
    <property type="term" value="F:metal ion binding"/>
    <property type="evidence" value="ECO:0007669"/>
    <property type="project" value="UniProtKB-KW"/>
</dbReference>
<evidence type="ECO:0000256" key="3">
    <source>
        <dbReference type="ARBA" id="ARBA00023004"/>
    </source>
</evidence>
<evidence type="ECO:0000256" key="1">
    <source>
        <dbReference type="ARBA" id="ARBA00022723"/>
    </source>
</evidence>
<dbReference type="AlphaFoldDB" id="A0A125NVA4"/>
<dbReference type="PATRIC" id="fig|121290.4.peg.98"/>
<dbReference type="FunFam" id="3.60.21.10:FF:000016">
    <property type="entry name" value="Putative metallophosphoesterase"/>
    <property type="match status" value="1"/>
</dbReference>
<comment type="similarity">
    <text evidence="4">Belongs to the YmdB-like family.</text>
</comment>
<feature type="binding site" evidence="6">
    <location>
        <position position="8"/>
    </location>
    <ligand>
        <name>Fe cation</name>
        <dbReference type="ChEBI" id="CHEBI:24875"/>
        <label>1</label>
    </ligand>
</feature>
<feature type="binding site" evidence="6">
    <location>
        <position position="40"/>
    </location>
    <ligand>
        <name>Fe cation</name>
        <dbReference type="ChEBI" id="CHEBI:24875"/>
        <label>1</label>
    </ligand>
</feature>
<evidence type="ECO:0000256" key="2">
    <source>
        <dbReference type="ARBA" id="ARBA00022801"/>
    </source>
</evidence>
<dbReference type="PANTHER" id="PTHR36303">
    <property type="entry name" value="2',3'-CYCLIC-NUCLEOTIDE 2'-PHOSPHODIESTERASE"/>
    <property type="match status" value="1"/>
</dbReference>
<gene>
    <name evidence="7" type="ORF">APY04_1609</name>
</gene>
<feature type="binding site" evidence="6">
    <location>
        <position position="39"/>
    </location>
    <ligand>
        <name>Fe cation</name>
        <dbReference type="ChEBI" id="CHEBI:24875"/>
        <label>1</label>
    </ligand>
</feature>
<dbReference type="Proteomes" id="UP000059074">
    <property type="component" value="Unassembled WGS sequence"/>
</dbReference>
<dbReference type="NCBIfam" id="TIGR00282">
    <property type="entry name" value="TIGR00282 family metallophosphoesterase"/>
    <property type="match status" value="1"/>
</dbReference>
<name>A0A125NVA4_HYPSL</name>
<proteinExistence type="inferred from homology"/>
<feature type="binding site" evidence="6">
    <location>
        <position position="180"/>
    </location>
    <ligand>
        <name>Fe cation</name>
        <dbReference type="ChEBI" id="CHEBI:24875"/>
        <label>1</label>
    </ligand>
</feature>
<dbReference type="InterPro" id="IPR005235">
    <property type="entry name" value="YmdB-like"/>
</dbReference>
<comment type="caution">
    <text evidence="7">The sequence shown here is derived from an EMBL/GenBank/DDBJ whole genome shotgun (WGS) entry which is preliminary data.</text>
</comment>
<feature type="active site" description="Proton donor" evidence="5">
    <location>
        <position position="68"/>
    </location>
</feature>
<dbReference type="RefSeq" id="WP_068461382.1">
    <property type="nucleotide sequence ID" value="NZ_JAEFBX010000002.1"/>
</dbReference>
<keyword evidence="1 6" id="KW-0479">Metal-binding</keyword>
<evidence type="ECO:0000256" key="6">
    <source>
        <dbReference type="PIRSR" id="PIRSR004789-51"/>
    </source>
</evidence>
<dbReference type="OrthoDB" id="9801109at2"/>
<keyword evidence="3" id="KW-0408">Iron</keyword>
<dbReference type="InterPro" id="IPR029052">
    <property type="entry name" value="Metallo-depent_PP-like"/>
</dbReference>
<feature type="binding site" evidence="6">
    <location>
        <position position="67"/>
    </location>
    <ligand>
        <name>Fe cation</name>
        <dbReference type="ChEBI" id="CHEBI:24875"/>
        <label>2</label>
    </ligand>
</feature>
<evidence type="ECO:0000256" key="4">
    <source>
        <dbReference type="ARBA" id="ARBA00061401"/>
    </source>
</evidence>
<dbReference type="GO" id="GO:0004113">
    <property type="term" value="F:2',3'-cyclic-nucleotide 3'-phosphodiesterase activity"/>
    <property type="evidence" value="ECO:0007669"/>
    <property type="project" value="TreeGrafter"/>
</dbReference>
<keyword evidence="8" id="KW-1185">Reference proteome</keyword>
<feature type="binding site" evidence="6">
    <location>
        <position position="178"/>
    </location>
    <ligand>
        <name>Fe cation</name>
        <dbReference type="ChEBI" id="CHEBI:24875"/>
        <label>2</label>
    </ligand>
</feature>
<reference evidence="7 8" key="1">
    <citation type="submission" date="2015-10" db="EMBL/GenBank/DDBJ databases">
        <title>Transcriptomic analysis of a linuron degrading triple-species bacterial consortium.</title>
        <authorList>
            <person name="Albers P."/>
        </authorList>
    </citation>
    <scope>NUCLEOTIDE SEQUENCE [LARGE SCALE GENOMIC DNA]</scope>
    <source>
        <strain evidence="7 8">WDL6</strain>
    </source>
</reference>
<dbReference type="SUPFAM" id="SSF56300">
    <property type="entry name" value="Metallo-dependent phosphatases"/>
    <property type="match status" value="1"/>
</dbReference>
<dbReference type="Gene3D" id="3.60.21.10">
    <property type="match status" value="1"/>
</dbReference>
<feature type="binding site" evidence="6">
    <location>
        <position position="153"/>
    </location>
    <ligand>
        <name>Fe cation</name>
        <dbReference type="ChEBI" id="CHEBI:24875"/>
        <label>2</label>
    </ligand>
</feature>
<feature type="binding site" evidence="6">
    <location>
        <position position="39"/>
    </location>
    <ligand>
        <name>Fe cation</name>
        <dbReference type="ChEBI" id="CHEBI:24875"/>
        <label>2</label>
    </ligand>
</feature>
<keyword evidence="2" id="KW-0378">Hydrolase</keyword>
<dbReference type="STRING" id="121290.APY04_1609"/>
<dbReference type="PIRSF" id="PIRSF004789">
    <property type="entry name" value="DR1281"/>
    <property type="match status" value="1"/>
</dbReference>
<accession>A0A125NVA4</accession>
<sequence length="274" mass="29575">MRLLFLGDIVGRCGRKAAVDAIPVLRRRYNLDCLVINGENAAGGFGITESILVELIEAGADAVTLGNHAFDQKDALVFIERYPQLVRPINYPKGTPGRGATLIRTQSGAEVLVINVMGRIFMPELDDPFRAIDAELTACRLKRDADAILIDVHAEATSEKQAMGYFADGRASVVVGTHTHVPTADNRVLPGGTAYLSDAGMCGDYNSVLGMDIEEPINRFITKIPRQRFEPSQGPAAVSGFAVDIDDKTGLARACAPLRMGPNLAPATPHFWEE</sequence>
<dbReference type="CDD" id="cd07382">
    <property type="entry name" value="MPP_DR1281"/>
    <property type="match status" value="1"/>
</dbReference>
<dbReference type="PANTHER" id="PTHR36303:SF1">
    <property type="entry name" value="2',3'-CYCLIC-NUCLEOTIDE 2'-PHOSPHODIESTERASE"/>
    <property type="match status" value="1"/>
</dbReference>
<protein>
    <submittedName>
        <fullName evidence="7">Phosphoesterase family protein</fullName>
    </submittedName>
</protein>
<evidence type="ECO:0000313" key="7">
    <source>
        <dbReference type="EMBL" id="KWT69178.1"/>
    </source>
</evidence>
<dbReference type="EMBL" id="LMTR01000047">
    <property type="protein sequence ID" value="KWT69178.1"/>
    <property type="molecule type" value="Genomic_DNA"/>
</dbReference>